<reference evidence="2 3" key="1">
    <citation type="submission" date="2018-09" db="EMBL/GenBank/DDBJ databases">
        <title>Genome sequencing of strain 2DFW10M-5.</title>
        <authorList>
            <person name="Heo J."/>
            <person name="Kim S.-J."/>
            <person name="Kwon S.-W."/>
        </authorList>
    </citation>
    <scope>NUCLEOTIDE SEQUENCE [LARGE SCALE GENOMIC DNA]</scope>
    <source>
        <strain evidence="2 3">2DFW10M-5</strain>
    </source>
</reference>
<dbReference type="OrthoDB" id="6637496at2"/>
<dbReference type="Proteomes" id="UP000275069">
    <property type="component" value="Chromosome"/>
</dbReference>
<dbReference type="SUPFAM" id="SSF54909">
    <property type="entry name" value="Dimeric alpha+beta barrel"/>
    <property type="match status" value="1"/>
</dbReference>
<sequence>MTLRHIVSWTLKSDDAAQRRADAEGVRSRLLALEGVVGSIQSIVVIIDEVDERTTNSVAVVADFADAAGLEEYVVHPVHQEAAAWIRTVVNVESRLAVDGAL</sequence>
<name>A0A387BRZ3_9MICO</name>
<evidence type="ECO:0000313" key="3">
    <source>
        <dbReference type="Proteomes" id="UP000275069"/>
    </source>
</evidence>
<dbReference type="SMART" id="SM00886">
    <property type="entry name" value="Dabb"/>
    <property type="match status" value="1"/>
</dbReference>
<proteinExistence type="predicted"/>
<dbReference type="PROSITE" id="PS51502">
    <property type="entry name" value="S_R_A_B_BARREL"/>
    <property type="match status" value="1"/>
</dbReference>
<dbReference type="AlphaFoldDB" id="A0A387BRZ3"/>
<gene>
    <name evidence="2" type="ORF">D7I44_09945</name>
</gene>
<dbReference type="PANTHER" id="PTHR37832">
    <property type="entry name" value="BLL2683 PROTEIN"/>
    <property type="match status" value="1"/>
</dbReference>
<protein>
    <submittedName>
        <fullName evidence="2">Dabb family protein</fullName>
    </submittedName>
</protein>
<dbReference type="Gene3D" id="3.30.70.100">
    <property type="match status" value="1"/>
</dbReference>
<keyword evidence="3" id="KW-1185">Reference proteome</keyword>
<dbReference type="KEGG" id="gry:D7I44_09945"/>
<evidence type="ECO:0000313" key="2">
    <source>
        <dbReference type="EMBL" id="AYG03829.1"/>
    </source>
</evidence>
<dbReference type="EMBL" id="CP032624">
    <property type="protein sequence ID" value="AYG03829.1"/>
    <property type="molecule type" value="Genomic_DNA"/>
</dbReference>
<dbReference type="InterPro" id="IPR011008">
    <property type="entry name" value="Dimeric_a/b-barrel"/>
</dbReference>
<dbReference type="Pfam" id="PF07876">
    <property type="entry name" value="Dabb"/>
    <property type="match status" value="1"/>
</dbReference>
<organism evidence="2 3">
    <name type="scientific">Gryllotalpicola protaetiae</name>
    <dbReference type="NCBI Taxonomy" id="2419771"/>
    <lineage>
        <taxon>Bacteria</taxon>
        <taxon>Bacillati</taxon>
        <taxon>Actinomycetota</taxon>
        <taxon>Actinomycetes</taxon>
        <taxon>Micrococcales</taxon>
        <taxon>Microbacteriaceae</taxon>
        <taxon>Gryllotalpicola</taxon>
    </lineage>
</organism>
<dbReference type="RefSeq" id="WP_120789361.1">
    <property type="nucleotide sequence ID" value="NZ_CP032624.1"/>
</dbReference>
<accession>A0A387BRZ3</accession>
<evidence type="ECO:0000259" key="1">
    <source>
        <dbReference type="PROSITE" id="PS51502"/>
    </source>
</evidence>
<dbReference type="InterPro" id="IPR013097">
    <property type="entry name" value="Dabb"/>
</dbReference>
<feature type="domain" description="Stress-response A/B barrel" evidence="1">
    <location>
        <begin position="3"/>
        <end position="100"/>
    </location>
</feature>
<dbReference type="PANTHER" id="PTHR37832:SF1">
    <property type="entry name" value="STRESS-RESPONSE A_B BARREL DOMAIN-CONTAINING PROTEIN"/>
    <property type="match status" value="1"/>
</dbReference>